<dbReference type="AlphaFoldDB" id="L8WXH7"/>
<dbReference type="Proteomes" id="UP000011668">
    <property type="component" value="Unassembled WGS sequence"/>
</dbReference>
<dbReference type="OMA" id="YPLERRF"/>
<keyword evidence="1" id="KW-0812">Transmembrane</keyword>
<evidence type="ECO:0008006" key="4">
    <source>
        <dbReference type="Google" id="ProtNLM"/>
    </source>
</evidence>
<evidence type="ECO:0000313" key="2">
    <source>
        <dbReference type="EMBL" id="ELU42695.1"/>
    </source>
</evidence>
<proteinExistence type="predicted"/>
<dbReference type="OrthoDB" id="3170828at2759"/>
<organism evidence="2 3">
    <name type="scientific">Thanatephorus cucumeris (strain AG1-IA)</name>
    <name type="common">Rice sheath blight fungus</name>
    <name type="synonym">Rhizoctonia solani</name>
    <dbReference type="NCBI Taxonomy" id="983506"/>
    <lineage>
        <taxon>Eukaryota</taxon>
        <taxon>Fungi</taxon>
        <taxon>Dikarya</taxon>
        <taxon>Basidiomycota</taxon>
        <taxon>Agaricomycotina</taxon>
        <taxon>Agaricomycetes</taxon>
        <taxon>Cantharellales</taxon>
        <taxon>Ceratobasidiaceae</taxon>
        <taxon>Rhizoctonia</taxon>
        <taxon>Rhizoctonia solani AG-1</taxon>
    </lineage>
</organism>
<feature type="transmembrane region" description="Helical" evidence="1">
    <location>
        <begin position="381"/>
        <end position="400"/>
    </location>
</feature>
<accession>L8WXH7</accession>
<keyword evidence="1" id="KW-1133">Transmembrane helix</keyword>
<sequence>MQLLQYNLTHPYPRSKLFTTITLVLVTLVLPVLVIVNIATVGQELVPSLRGDFQQNDTVPLWWETTPLSPLFRRKPPPCQPKDLGKGDTFRLSPSLFEYKVLSSWRTNRTKLKSEDEGRIEYRGGSFGACFVYDIRFDLSFIESTQSLTVGISCPDYPVRAFLETRVVFATEHSKDVIGQFYGYDVHLIDFVDEDSRDYRRVVFDVLDVISTDSLSILDGAITQWLSLSARASVSNESNFISTDMVGIGGNTSANGENKMGEAEIYRDTISNLMRAVQHAVELDLGNPSSENIFTNSSAVNSTFSPNLPPTGIAPRDWVGRNSFRYDRVEEPYFTFAQMLRAGVPANITTALGNLTGLPGNSTMVTNYLCPSYQPRPISSLLVNVFIGTATMFLSAWTAWMSVTAMLAKRIAGPCVTCTCGTHLDPEGQPTRCDHSHAIVVSGLTTGLVSPPSNMPSQASTESVLTEEKGLATKIPVSKRFRKLEQWALGFKDYICAHFMSCVTSPAWIVRLIE</sequence>
<name>L8WXH7_THACA</name>
<comment type="caution">
    <text evidence="2">The sequence shown here is derived from an EMBL/GenBank/DDBJ whole genome shotgun (WGS) entry which is preliminary data.</text>
</comment>
<evidence type="ECO:0000256" key="1">
    <source>
        <dbReference type="SAM" id="Phobius"/>
    </source>
</evidence>
<feature type="transmembrane region" description="Helical" evidence="1">
    <location>
        <begin position="21"/>
        <end position="40"/>
    </location>
</feature>
<protein>
    <recommendedName>
        <fullName evidence="4">Transmembrane protein</fullName>
    </recommendedName>
</protein>
<keyword evidence="1" id="KW-0472">Membrane</keyword>
<dbReference type="STRING" id="983506.L8WXH7"/>
<dbReference type="EMBL" id="AFRT01000768">
    <property type="protein sequence ID" value="ELU42695.1"/>
    <property type="molecule type" value="Genomic_DNA"/>
</dbReference>
<reference evidence="2 3" key="1">
    <citation type="journal article" date="2013" name="Nat. Commun.">
        <title>The evolution and pathogenic mechanisms of the rice sheath blight pathogen.</title>
        <authorList>
            <person name="Zheng A."/>
            <person name="Lin R."/>
            <person name="Xu L."/>
            <person name="Qin P."/>
            <person name="Tang C."/>
            <person name="Ai P."/>
            <person name="Zhang D."/>
            <person name="Liu Y."/>
            <person name="Sun Z."/>
            <person name="Feng H."/>
            <person name="Wang Y."/>
            <person name="Chen Y."/>
            <person name="Liang X."/>
            <person name="Fu R."/>
            <person name="Li Q."/>
            <person name="Zhang J."/>
            <person name="Yu X."/>
            <person name="Xie Z."/>
            <person name="Ding L."/>
            <person name="Guan P."/>
            <person name="Tang J."/>
            <person name="Liang Y."/>
            <person name="Wang S."/>
            <person name="Deng Q."/>
            <person name="Li S."/>
            <person name="Zhu J."/>
            <person name="Wang L."/>
            <person name="Liu H."/>
            <person name="Li P."/>
        </authorList>
    </citation>
    <scope>NUCLEOTIDE SEQUENCE [LARGE SCALE GENOMIC DNA]</scope>
    <source>
        <strain evidence="3">AG-1 IA</strain>
    </source>
</reference>
<evidence type="ECO:0000313" key="3">
    <source>
        <dbReference type="Proteomes" id="UP000011668"/>
    </source>
</evidence>
<keyword evidence="3" id="KW-1185">Reference proteome</keyword>
<dbReference type="HOGENOM" id="CLU_024009_0_0_1"/>
<gene>
    <name evidence="2" type="ORF">AG1IA_03273</name>
</gene>